<dbReference type="SUPFAM" id="SSF56300">
    <property type="entry name" value="Metallo-dependent phosphatases"/>
    <property type="match status" value="1"/>
</dbReference>
<dbReference type="InterPro" id="IPR006186">
    <property type="entry name" value="Ser/Thr-sp_prot-phosphatase"/>
</dbReference>
<organism evidence="2">
    <name type="scientific">Thermogemmatispora argillosa</name>
    <dbReference type="NCBI Taxonomy" id="2045280"/>
    <lineage>
        <taxon>Bacteria</taxon>
        <taxon>Bacillati</taxon>
        <taxon>Chloroflexota</taxon>
        <taxon>Ktedonobacteria</taxon>
        <taxon>Thermogemmatisporales</taxon>
        <taxon>Thermogemmatisporaceae</taxon>
        <taxon>Thermogemmatispora</taxon>
    </lineage>
</organism>
<dbReference type="PANTHER" id="PTHR46546">
    <property type="entry name" value="SHEWANELLA-LIKE PROTEIN PHOSPHATASE 1"/>
    <property type="match status" value="1"/>
</dbReference>
<name>A0A455T230_9CHLR</name>
<evidence type="ECO:0000313" key="2">
    <source>
        <dbReference type="EMBL" id="BBH94713.1"/>
    </source>
</evidence>
<dbReference type="InterPro" id="IPR029052">
    <property type="entry name" value="Metallo-depent_PP-like"/>
</dbReference>
<dbReference type="PRINTS" id="PR00114">
    <property type="entry name" value="STPHPHTASE"/>
</dbReference>
<reference evidence="2" key="1">
    <citation type="submission" date="2018-12" db="EMBL/GenBank/DDBJ databases">
        <title>Novel natural products biosynthetic potential of the class Ktedonobacteria.</title>
        <authorList>
            <person name="Zheng Y."/>
            <person name="Saitou A."/>
            <person name="Wang C.M."/>
            <person name="Toyoda A."/>
            <person name="Minakuchi Y."/>
            <person name="Sekiguchi Y."/>
            <person name="Ueda K."/>
            <person name="Takano H."/>
            <person name="Sakai Y."/>
            <person name="Yokota A."/>
            <person name="Yabe S."/>
        </authorList>
    </citation>
    <scope>NUCLEOTIDE SEQUENCE</scope>
    <source>
        <strain evidence="2">A3-2</strain>
    </source>
</reference>
<proteinExistence type="predicted"/>
<dbReference type="PANTHER" id="PTHR46546:SF4">
    <property type="entry name" value="SHEWANELLA-LIKE PROTEIN PHOSPHATASE 1"/>
    <property type="match status" value="1"/>
</dbReference>
<dbReference type="Gene3D" id="3.60.21.10">
    <property type="match status" value="1"/>
</dbReference>
<dbReference type="Pfam" id="PF00149">
    <property type="entry name" value="Metallophos"/>
    <property type="match status" value="1"/>
</dbReference>
<feature type="domain" description="Calcineurin-like phosphoesterase" evidence="1">
    <location>
        <begin position="10"/>
        <end position="223"/>
    </location>
</feature>
<evidence type="ECO:0000259" key="1">
    <source>
        <dbReference type="Pfam" id="PF00149"/>
    </source>
</evidence>
<protein>
    <recommendedName>
        <fullName evidence="1">Calcineurin-like phosphoesterase domain-containing protein</fullName>
    </recommendedName>
</protein>
<dbReference type="AlphaFoldDB" id="A0A455T230"/>
<dbReference type="InterPro" id="IPR004843">
    <property type="entry name" value="Calcineurin-like_PHP"/>
</dbReference>
<sequence>MSVSAAVPVPVYLVGDVHGHLKKLLALLQRVQLIDSQHHWSGGRARLWFLGDFVDRGPHGIAVIELVMRLQQEAAAVSGSVEALLGNHELLLLAAYRFGRRSTGLGSNFLTRWRKNGGQRADLAALRQHHIDWLLRLPAIALVDDHLLIHADAPLYLRCGRTLEEVNAHFARLLRLSDALAWEETLEDFGARGLFANPFVGTEMAQRFLRTFGGRCLVHGHTPISFMTGQAAGRIVDPWIYADGHCINIDGGLHLGGAGLLYQLRSERHRPAALLSEDSTTAALKAAAS</sequence>
<gene>
    <name evidence="2" type="ORF">KTA_29120</name>
</gene>
<accession>A0A455T230</accession>
<dbReference type="GO" id="GO:0016787">
    <property type="term" value="F:hydrolase activity"/>
    <property type="evidence" value="ECO:0007669"/>
    <property type="project" value="InterPro"/>
</dbReference>
<dbReference type="EMBL" id="AP019377">
    <property type="protein sequence ID" value="BBH94713.1"/>
    <property type="molecule type" value="Genomic_DNA"/>
</dbReference>